<dbReference type="DNASU" id="780217"/>
<sequence>KIKCEAICHHCLIVPRISPERGNRSLILHPPLHHRLRRRCVYGALNSFLGAVCFTHERLSRLDSGSSGLGSTDSTSDRASSRVSAYSRRENRLTSLESKNGEETEKDFKKLYENAYSENEKLKTNLREAQLELSVVKAKLERVAKRQDQSSSQAEVLEAEKREKRVLERRMSEMEDELKILTDLKSDNQRLKDENGALIRVISKLSK</sequence>
<gene>
    <name evidence="6" type="primary">ppp1r12b</name>
</gene>
<evidence type="ECO:0000259" key="5">
    <source>
        <dbReference type="Pfam" id="PF15898"/>
    </source>
</evidence>
<accession>A0JM93</accession>
<dbReference type="PANTHER" id="PTHR24179:SF18">
    <property type="entry name" value="PROTEIN PHOSPHATASE 1 REGULATORY SUBUNIT 12B"/>
    <property type="match status" value="1"/>
</dbReference>
<dbReference type="ExpressionAtlas" id="F7EGT7">
    <property type="expression patterns" value="differential"/>
</dbReference>
<feature type="compositionally biased region" description="Low complexity" evidence="4">
    <location>
        <begin position="63"/>
        <end position="74"/>
    </location>
</feature>
<dbReference type="GeneTree" id="ENSGT00940000166065"/>
<evidence type="ECO:0000256" key="2">
    <source>
        <dbReference type="ARBA" id="ARBA00023043"/>
    </source>
</evidence>
<evidence type="ECO:0000256" key="1">
    <source>
        <dbReference type="ARBA" id="ARBA00022737"/>
    </source>
</evidence>
<keyword evidence="2" id="KW-0040">ANK repeat</keyword>
<keyword evidence="3" id="KW-0175">Coiled coil</keyword>
<organism evidence="6">
    <name type="scientific">Xenopus tropicalis</name>
    <name type="common">Western clawed frog</name>
    <name type="synonym">Silurana tropicalis</name>
    <dbReference type="NCBI Taxonomy" id="8364"/>
    <lineage>
        <taxon>Eukaryota</taxon>
        <taxon>Metazoa</taxon>
        <taxon>Chordata</taxon>
        <taxon>Craniata</taxon>
        <taxon>Vertebrata</taxon>
        <taxon>Euteleostomi</taxon>
        <taxon>Amphibia</taxon>
        <taxon>Batrachia</taxon>
        <taxon>Anura</taxon>
        <taxon>Pipoidea</taxon>
        <taxon>Pipidae</taxon>
        <taxon>Xenopodinae</taxon>
        <taxon>Xenopus</taxon>
        <taxon>Silurana</taxon>
    </lineage>
</organism>
<evidence type="ECO:0000256" key="3">
    <source>
        <dbReference type="SAM" id="Coils"/>
    </source>
</evidence>
<dbReference type="AlphaFoldDB" id="F7EGT7"/>
<dbReference type="Ensembl" id="ENSXETT00000037269">
    <property type="protein sequence ID" value="ENSXETP00000037269"/>
    <property type="gene ID" value="ENSXETG00000017095"/>
</dbReference>
<keyword evidence="1" id="KW-0677">Repeat</keyword>
<evidence type="ECO:0000256" key="4">
    <source>
        <dbReference type="SAM" id="MobiDB-lite"/>
    </source>
</evidence>
<accession>F6ZG35</accession>
<dbReference type="GO" id="GO:0019901">
    <property type="term" value="F:protein kinase binding"/>
    <property type="evidence" value="ECO:0007669"/>
    <property type="project" value="InterPro"/>
</dbReference>
<name>F7EGT7_XENTR</name>
<feature type="region of interest" description="Disordered" evidence="4">
    <location>
        <begin position="63"/>
        <end position="101"/>
    </location>
</feature>
<dbReference type="InterPro" id="IPR031775">
    <property type="entry name" value="PRKG1_interact"/>
</dbReference>
<reference evidence="6" key="2">
    <citation type="submission" date="2011-06" db="UniProtKB">
        <authorList>
            <consortium name="Ensembl"/>
        </authorList>
    </citation>
    <scope>IDENTIFICATION</scope>
</reference>
<dbReference type="Pfam" id="PF15898">
    <property type="entry name" value="PRKG1_interact"/>
    <property type="match status" value="1"/>
</dbReference>
<feature type="domain" description="cGMP-dependent protein kinase interacting" evidence="5">
    <location>
        <begin position="107"/>
        <end position="207"/>
    </location>
</feature>
<dbReference type="Xenbase" id="XB-GENE-5738329">
    <property type="gene designation" value="ppp1r12b"/>
</dbReference>
<dbReference type="Gene3D" id="6.10.250.1820">
    <property type="match status" value="1"/>
</dbReference>
<feature type="coiled-coil region" evidence="3">
    <location>
        <begin position="112"/>
        <end position="194"/>
    </location>
</feature>
<dbReference type="PANTHER" id="PTHR24179">
    <property type="entry name" value="PROTEIN PHOSPHATASE 1 REGULATORY SUBUNIT 12"/>
    <property type="match status" value="1"/>
</dbReference>
<accession>F7EGT7</accession>
<reference evidence="6" key="1">
    <citation type="journal article" date="2010" name="Science">
        <title>The genome of the Western clawed frog Xenopus tropicalis.</title>
        <authorList>
            <person name="Hellsten U."/>
            <person name="Harland R.M."/>
            <person name="Gilchrist M.J."/>
            <person name="Hendrix D."/>
            <person name="Jurka J."/>
            <person name="Kapitonov V."/>
            <person name="Ovcharenko I."/>
            <person name="Putnam N.H."/>
            <person name="Shu S."/>
            <person name="Taher L."/>
            <person name="Blitz I.L."/>
            <person name="Blumberg B."/>
            <person name="Dichmann D.S."/>
            <person name="Dubchak I."/>
            <person name="Amaya E."/>
            <person name="Detter J.C."/>
            <person name="Fletcher R."/>
            <person name="Gerhard D.S."/>
            <person name="Goodstein D."/>
            <person name="Graves T."/>
            <person name="Grigoriev I.V."/>
            <person name="Grimwood J."/>
            <person name="Kawashima T."/>
            <person name="Lindquist E."/>
            <person name="Lucas S.M."/>
            <person name="Mead P.E."/>
            <person name="Mitros T."/>
            <person name="Ogino H."/>
            <person name="Ohta Y."/>
            <person name="Poliakov A.V."/>
            <person name="Pollet N."/>
            <person name="Robert J."/>
            <person name="Salamov A."/>
            <person name="Sater A.K."/>
            <person name="Schmutz J."/>
            <person name="Terry A."/>
            <person name="Vize P.D."/>
            <person name="Warren W.C."/>
            <person name="Wells D."/>
            <person name="Wills A."/>
            <person name="Wilson R.K."/>
            <person name="Zimmerman L.B."/>
            <person name="Zorn A.M."/>
            <person name="Grainger R."/>
            <person name="Grammer T."/>
            <person name="Khokha M.K."/>
            <person name="Richardson P.M."/>
            <person name="Rokhsar D.S."/>
        </authorList>
    </citation>
    <scope>NUCLEOTIDE SEQUENCE [LARGE SCALE GENOMIC DNA]</scope>
    <source>
        <strain evidence="6">Nigerian</strain>
    </source>
</reference>
<dbReference type="InterPro" id="IPR051226">
    <property type="entry name" value="PP1_Regulatory_Subunit"/>
</dbReference>
<dbReference type="InParanoid" id="F7EGT7"/>
<protein>
    <submittedName>
        <fullName evidence="6">Protein phosphatase 1 regulatory subunit 12B</fullName>
    </submittedName>
</protein>
<proteinExistence type="predicted"/>
<dbReference type="Bgee" id="ENSXETG00000017095">
    <property type="expression patterns" value="Expressed in heart and 6 other cell types or tissues"/>
</dbReference>
<evidence type="ECO:0000313" key="6">
    <source>
        <dbReference type="Ensembl" id="ENSXETP00000037269"/>
    </source>
</evidence>